<dbReference type="EMBL" id="JBHTOQ010000018">
    <property type="protein sequence ID" value="MFD1481080.1"/>
    <property type="molecule type" value="Genomic_DNA"/>
</dbReference>
<feature type="compositionally biased region" description="Gly residues" evidence="1">
    <location>
        <begin position="118"/>
        <end position="127"/>
    </location>
</feature>
<keyword evidence="4" id="KW-1185">Reference proteome</keyword>
<comment type="caution">
    <text evidence="3">The sequence shown here is derived from an EMBL/GenBank/DDBJ whole genome shotgun (WGS) entry which is preliminary data.</text>
</comment>
<evidence type="ECO:0000313" key="4">
    <source>
        <dbReference type="Proteomes" id="UP001597302"/>
    </source>
</evidence>
<feature type="signal peptide" evidence="2">
    <location>
        <begin position="1"/>
        <end position="32"/>
    </location>
</feature>
<feature type="compositionally biased region" description="Low complexity" evidence="1">
    <location>
        <begin position="33"/>
        <end position="47"/>
    </location>
</feature>
<keyword evidence="2" id="KW-0732">Signal</keyword>
<gene>
    <name evidence="3" type="ORF">ACFQ5P_07225</name>
</gene>
<protein>
    <submittedName>
        <fullName evidence="3">Uncharacterized protein</fullName>
    </submittedName>
</protein>
<feature type="chain" id="PRO_5045851224" evidence="2">
    <location>
        <begin position="33"/>
        <end position="162"/>
    </location>
</feature>
<dbReference type="RefSeq" id="WP_379106510.1">
    <property type="nucleotide sequence ID" value="NZ_JBHTOQ010000018.1"/>
</dbReference>
<proteinExistence type="predicted"/>
<organism evidence="3 4">
    <name type="scientific">Paracoccus nototheniae</name>
    <dbReference type="NCBI Taxonomy" id="2489002"/>
    <lineage>
        <taxon>Bacteria</taxon>
        <taxon>Pseudomonadati</taxon>
        <taxon>Pseudomonadota</taxon>
        <taxon>Alphaproteobacteria</taxon>
        <taxon>Rhodobacterales</taxon>
        <taxon>Paracoccaceae</taxon>
        <taxon>Paracoccus</taxon>
    </lineage>
</organism>
<reference evidence="4" key="1">
    <citation type="journal article" date="2019" name="Int. J. Syst. Evol. Microbiol.">
        <title>The Global Catalogue of Microorganisms (GCM) 10K type strain sequencing project: providing services to taxonomists for standard genome sequencing and annotation.</title>
        <authorList>
            <consortium name="The Broad Institute Genomics Platform"/>
            <consortium name="The Broad Institute Genome Sequencing Center for Infectious Disease"/>
            <person name="Wu L."/>
            <person name="Ma J."/>
        </authorList>
    </citation>
    <scope>NUCLEOTIDE SEQUENCE [LARGE SCALE GENOMIC DNA]</scope>
    <source>
        <strain evidence="4">CCM 8875</strain>
    </source>
</reference>
<feature type="region of interest" description="Disordered" evidence="1">
    <location>
        <begin position="33"/>
        <end position="162"/>
    </location>
</feature>
<evidence type="ECO:0000256" key="2">
    <source>
        <dbReference type="SAM" id="SignalP"/>
    </source>
</evidence>
<dbReference type="Proteomes" id="UP001597302">
    <property type="component" value="Unassembled WGS sequence"/>
</dbReference>
<accession>A0ABW4DXQ4</accession>
<sequence length="162" mass="15475">MTHPIPPLTPVLRASLAAGALILAGWGLPAAAQTTMPPATPPAAEATIQDGSGQDGAVQDPVVQGGTAQGAEPANATAQDGGISAETECPANDTQAEAATQPDASADATAPGNAGSTGWSGGTGGSQQGTNTQGAVDSSPTWQPPTARGLDLAGLAEPAGAC</sequence>
<evidence type="ECO:0000313" key="3">
    <source>
        <dbReference type="EMBL" id="MFD1481080.1"/>
    </source>
</evidence>
<name>A0ABW4DXQ4_9RHOB</name>
<evidence type="ECO:0000256" key="1">
    <source>
        <dbReference type="SAM" id="MobiDB-lite"/>
    </source>
</evidence>